<evidence type="ECO:0000313" key="2">
    <source>
        <dbReference type="Proteomes" id="UP000514713"/>
    </source>
</evidence>
<accession>A0A7D7QKQ5</accession>
<dbReference type="EMBL" id="CP054698">
    <property type="protein sequence ID" value="QMS89901.1"/>
    <property type="molecule type" value="Genomic_DNA"/>
</dbReference>
<name>A0A7D7QKQ5_9NOSO</name>
<sequence length="50" mass="5643">MPLDLGKGIFNLNYVKEQLSDGHAVRSHRIYHGTVFVGKVICHLSFVLCE</sequence>
<dbReference type="RefSeq" id="WP_181927788.1">
    <property type="nucleotide sequence ID" value="NZ_CP054698.1"/>
</dbReference>
<protein>
    <submittedName>
        <fullName evidence="1">Uncharacterized protein</fullName>
    </submittedName>
</protein>
<keyword evidence="2" id="KW-1185">Reference proteome</keyword>
<dbReference type="KEGG" id="ned:HUN01_20780"/>
<evidence type="ECO:0000313" key="1">
    <source>
        <dbReference type="EMBL" id="QMS89901.1"/>
    </source>
</evidence>
<dbReference type="AlphaFoldDB" id="A0A7D7QKQ5"/>
<organism evidence="1 2">
    <name type="scientific">Nostoc edaphicum CCNP1411</name>
    <dbReference type="NCBI Taxonomy" id="1472755"/>
    <lineage>
        <taxon>Bacteria</taxon>
        <taxon>Bacillati</taxon>
        <taxon>Cyanobacteriota</taxon>
        <taxon>Cyanophyceae</taxon>
        <taxon>Nostocales</taxon>
        <taxon>Nostocaceae</taxon>
        <taxon>Nostoc</taxon>
    </lineage>
</organism>
<dbReference type="Proteomes" id="UP000514713">
    <property type="component" value="Chromosome"/>
</dbReference>
<reference evidence="2" key="1">
    <citation type="submission" date="2020-06" db="EMBL/GenBank/DDBJ databases">
        <title>Nostoc edaphicum CCNP1411 genome.</title>
        <authorList>
            <person name="Fidor A."/>
            <person name="Grabski M."/>
            <person name="Gawor J."/>
            <person name="Gromadka R."/>
            <person name="Wegrzyn G."/>
            <person name="Mazur-Marzec H."/>
        </authorList>
    </citation>
    <scope>NUCLEOTIDE SEQUENCE [LARGE SCALE GENOMIC DNA]</scope>
    <source>
        <strain evidence="2">CCNP1411</strain>
    </source>
</reference>
<gene>
    <name evidence="1" type="ORF">HUN01_20780</name>
</gene>
<proteinExistence type="predicted"/>